<feature type="transmembrane region" description="Helical" evidence="1">
    <location>
        <begin position="27"/>
        <end position="47"/>
    </location>
</feature>
<gene>
    <name evidence="2" type="ORF">FPZ45_02090</name>
</gene>
<evidence type="ECO:0000313" key="3">
    <source>
        <dbReference type="Proteomes" id="UP000316330"/>
    </source>
</evidence>
<dbReference type="Proteomes" id="UP000316330">
    <property type="component" value="Unassembled WGS sequence"/>
</dbReference>
<dbReference type="EMBL" id="VNJJ01000001">
    <property type="protein sequence ID" value="TVY04396.1"/>
    <property type="molecule type" value="Genomic_DNA"/>
</dbReference>
<feature type="transmembrane region" description="Helical" evidence="1">
    <location>
        <begin position="220"/>
        <end position="242"/>
    </location>
</feature>
<dbReference type="AlphaFoldDB" id="A0A559JWY8"/>
<feature type="transmembrane region" description="Helical" evidence="1">
    <location>
        <begin position="146"/>
        <end position="168"/>
    </location>
</feature>
<keyword evidence="3" id="KW-1185">Reference proteome</keyword>
<keyword evidence="1" id="KW-0812">Transmembrane</keyword>
<dbReference type="RefSeq" id="WP_144697876.1">
    <property type="nucleotide sequence ID" value="NZ_VNJJ01000001.1"/>
</dbReference>
<protein>
    <submittedName>
        <fullName evidence="2">Uncharacterized protein</fullName>
    </submittedName>
</protein>
<dbReference type="Pfam" id="PF12730">
    <property type="entry name" value="ABC2_membrane_4"/>
    <property type="match status" value="1"/>
</dbReference>
<keyword evidence="1" id="KW-1133">Transmembrane helix</keyword>
<feature type="transmembrane region" description="Helical" evidence="1">
    <location>
        <begin position="180"/>
        <end position="205"/>
    </location>
</feature>
<keyword evidence="1" id="KW-0472">Membrane</keyword>
<feature type="transmembrane region" description="Helical" evidence="1">
    <location>
        <begin position="95"/>
        <end position="126"/>
    </location>
</feature>
<feature type="transmembrane region" description="Helical" evidence="1">
    <location>
        <begin position="53"/>
        <end position="75"/>
    </location>
</feature>
<reference evidence="2 3" key="1">
    <citation type="submission" date="2019-07" db="EMBL/GenBank/DDBJ databases">
        <authorList>
            <person name="Kim J."/>
        </authorList>
    </citation>
    <scope>NUCLEOTIDE SEQUENCE [LARGE SCALE GENOMIC DNA]</scope>
    <source>
        <strain evidence="2 3">G13</strain>
    </source>
</reference>
<organism evidence="2 3">
    <name type="scientific">Cohnella terricola</name>
    <dbReference type="NCBI Taxonomy" id="1289167"/>
    <lineage>
        <taxon>Bacteria</taxon>
        <taxon>Bacillati</taxon>
        <taxon>Bacillota</taxon>
        <taxon>Bacilli</taxon>
        <taxon>Bacillales</taxon>
        <taxon>Paenibacillaceae</taxon>
        <taxon>Cohnella</taxon>
    </lineage>
</organism>
<accession>A0A559JWY8</accession>
<name>A0A559JWY8_9BACL</name>
<comment type="caution">
    <text evidence="2">The sequence shown here is derived from an EMBL/GenBank/DDBJ whole genome shotgun (WGS) entry which is preliminary data.</text>
</comment>
<proteinExistence type="predicted"/>
<dbReference type="OrthoDB" id="2373063at2"/>
<sequence length="248" mass="27711">MPKGAFRYLIKHEIIAEMGRIRQGKWIWFYAVFILLLAGASVAVWGYDENYDPSYFLFTAYMFPFMIFGFAVRTLKREWNGGTSGWWLTLPYSRVLLLGAKAIAAFVQIVACMVVYFAIVMLLGVYSRIMFGARVTSISGLFDLEAQLFAVLLGIVPLMLVIGLLIVAVRRSRMKWLVPLLWIVMGVGGNLSGWMMTGGGGLIIAGTEKELALISYPPSLWIWIVPVWAVAALLFAATVRVCNKHLQA</sequence>
<evidence type="ECO:0000256" key="1">
    <source>
        <dbReference type="SAM" id="Phobius"/>
    </source>
</evidence>
<evidence type="ECO:0000313" key="2">
    <source>
        <dbReference type="EMBL" id="TVY04396.1"/>
    </source>
</evidence>